<evidence type="ECO:0000256" key="2">
    <source>
        <dbReference type="PROSITE-ProRule" id="PRU00176"/>
    </source>
</evidence>
<sequence>MADSGQFKKYIAEQKLKAFSIGAMGKTQPSKKELSEQKKKEEEHAAAQAFEEFVATFQNEGKKSSKVWVKAGTYDAGKRQEDTREKGKLYKPQARGNADSFDKGDDLSRFMGERKTERILTKKKKEGEKKKSNLELFKEELKMIQEEREERHKFKGVLQKTIEDPEIKNLIMVEPDEIKGSFDSGDPNTTNLYLGNLNPKITEAQLMEVFGKYGPLASIKIMWPRSDEEKARGRNCGFVAYMSRKDGERALKNLNGKDVMSYEMKMGWGKSVPIPPHPIFIPPALLAITLPPPLSGLPFNAQPILPQKDKKNHGRIRQDGVYIDRNQPIEKILPQTIIKVVIPTERNLLMLIHHMIEFVIREGPLFEAMIMNKELNNPMFQFLFDNCSPTHLYYRWKLFSMLQGDSTKEWRIDDFRMFKNGSIWRPPPMNPYTVGMPDELVPEEDLVTRTKGTLSVSQRERFEELIRNMTPDRLKVAEVMVFCVEHSDAVEEICDCIQESLSNATTALPKKIARLYLISDVLHNCGLKVINATQFRRGFETRLIPIMKEALKTYNSLDSQSQADGFKHRIMQIFRAWEEWDIYPKEFLFRCQNTFLGLSINEVPPELTSTHEDLHYSTNSKSVDDSENIDGAPLSDTDNPDNEDLDGIPLDGAALLKHAYDDTPPGNADIDGIPLIDEDIGGMPLTGDSTGKNIKAAAFVPSRWETVDPHEAEEQAMTTSKWEMLERENKNYNSESIDLDSQDDDLNETRETADDRRAKLREVEVKVMQYQDELESGKRALKGGWNIYQQVEHYRRKLLKKVQKSPEKELKLEKDKKDKDKINKRLSPDEDYRDVKKKKRSKSPSNSPAYSKWSSHSMRSDSLSPPLRKRPSSPQRNNKKSRVSPIDSPRSISRRRERDREERHNYRHKRSHSRSPHRHRVRTPPTPVSHASRKHKHKY</sequence>
<dbReference type="SMART" id="SM00360">
    <property type="entry name" value="RRM"/>
    <property type="match status" value="1"/>
</dbReference>
<dbReference type="InterPro" id="IPR051485">
    <property type="entry name" value="SR-CTD_assoc_factor"/>
</dbReference>
<dbReference type="EMBL" id="GGMS01003366">
    <property type="protein sequence ID" value="MBY72569.1"/>
    <property type="molecule type" value="Transcribed_RNA"/>
</dbReference>
<dbReference type="SMART" id="SM01115">
    <property type="entry name" value="cwf21"/>
    <property type="match status" value="1"/>
</dbReference>
<dbReference type="Pfam" id="PF04818">
    <property type="entry name" value="CID"/>
    <property type="match status" value="1"/>
</dbReference>
<keyword evidence="1 2" id="KW-0694">RNA-binding</keyword>
<dbReference type="Pfam" id="PF01805">
    <property type="entry name" value="Surp"/>
    <property type="match status" value="1"/>
</dbReference>
<dbReference type="OrthoDB" id="377209at2759"/>
<proteinExistence type="predicted"/>
<evidence type="ECO:0000259" key="5">
    <source>
        <dbReference type="PROSITE" id="PS50128"/>
    </source>
</evidence>
<dbReference type="InterPro" id="IPR047488">
    <property type="entry name" value="SR140_cwf21"/>
</dbReference>
<reference evidence="7" key="1">
    <citation type="submission" date="2018-04" db="EMBL/GenBank/DDBJ databases">
        <title>Transcriptome assembly of Sipha flava.</title>
        <authorList>
            <person name="Scully E.D."/>
            <person name="Geib S.M."/>
            <person name="Palmer N.A."/>
            <person name="Koch K."/>
            <person name="Bradshaw J."/>
            <person name="Heng-Moss T."/>
            <person name="Sarath G."/>
        </authorList>
    </citation>
    <scope>NUCLEOTIDE SEQUENCE</scope>
</reference>
<accession>A0A2S2Q4C3</accession>
<gene>
    <name evidence="7" type="primary">U2SURP_1</name>
    <name evidence="7" type="ORF">g.120924</name>
</gene>
<feature type="compositionally biased region" description="Basic and acidic residues" evidence="3">
    <location>
        <begin position="894"/>
        <end position="904"/>
    </location>
</feature>
<feature type="region of interest" description="Disordered" evidence="3">
    <location>
        <begin position="609"/>
        <end position="649"/>
    </location>
</feature>
<dbReference type="Gene3D" id="6.10.140.420">
    <property type="match status" value="1"/>
</dbReference>
<dbReference type="InterPro" id="IPR012677">
    <property type="entry name" value="Nucleotide-bd_a/b_plait_sf"/>
</dbReference>
<evidence type="ECO:0000259" key="4">
    <source>
        <dbReference type="PROSITE" id="PS50102"/>
    </source>
</evidence>
<dbReference type="PROSITE" id="PS50128">
    <property type="entry name" value="SURP"/>
    <property type="match status" value="1"/>
</dbReference>
<dbReference type="SUPFAM" id="SSF109905">
    <property type="entry name" value="Surp module (SWAP domain)"/>
    <property type="match status" value="1"/>
</dbReference>
<dbReference type="PANTHER" id="PTHR23140:SF0">
    <property type="entry name" value="U2 SNRNP-ASSOCIATED SURP MOTIF-CONTAINING PROTEIN"/>
    <property type="match status" value="1"/>
</dbReference>
<feature type="compositionally biased region" description="Acidic residues" evidence="3">
    <location>
        <begin position="737"/>
        <end position="746"/>
    </location>
</feature>
<dbReference type="InterPro" id="IPR013170">
    <property type="entry name" value="mRNA_splic_Cwf21_dom"/>
</dbReference>
<feature type="compositionally biased region" description="Basic and acidic residues" evidence="3">
    <location>
        <begin position="30"/>
        <end position="45"/>
    </location>
</feature>
<feature type="compositionally biased region" description="Basic and acidic residues" evidence="3">
    <location>
        <begin position="804"/>
        <end position="834"/>
    </location>
</feature>
<dbReference type="SMART" id="SM00648">
    <property type="entry name" value="SWAP"/>
    <property type="match status" value="1"/>
</dbReference>
<evidence type="ECO:0000256" key="1">
    <source>
        <dbReference type="ARBA" id="ARBA00022884"/>
    </source>
</evidence>
<dbReference type="AlphaFoldDB" id="A0A2S2Q4C3"/>
<dbReference type="InterPro" id="IPR000504">
    <property type="entry name" value="RRM_dom"/>
</dbReference>
<evidence type="ECO:0000256" key="3">
    <source>
        <dbReference type="SAM" id="MobiDB-lite"/>
    </source>
</evidence>
<dbReference type="SUPFAM" id="SSF54928">
    <property type="entry name" value="RNA-binding domain, RBD"/>
    <property type="match status" value="1"/>
</dbReference>
<feature type="region of interest" description="Disordered" evidence="3">
    <location>
        <begin position="23"/>
        <end position="45"/>
    </location>
</feature>
<dbReference type="PROSITE" id="PS50102">
    <property type="entry name" value="RRM"/>
    <property type="match status" value="1"/>
</dbReference>
<dbReference type="PROSITE" id="PS51391">
    <property type="entry name" value="CID"/>
    <property type="match status" value="1"/>
</dbReference>
<protein>
    <submittedName>
        <fullName evidence="7">U2 snRNP-associated SURP motif-containing protein</fullName>
    </submittedName>
</protein>
<evidence type="ECO:0000313" key="7">
    <source>
        <dbReference type="EMBL" id="MBY72569.1"/>
    </source>
</evidence>
<dbReference type="InterPro" id="IPR035967">
    <property type="entry name" value="SWAP/Surp_sf"/>
</dbReference>
<dbReference type="GO" id="GO:0005634">
    <property type="term" value="C:nucleus"/>
    <property type="evidence" value="ECO:0007669"/>
    <property type="project" value="TreeGrafter"/>
</dbReference>
<dbReference type="InterPro" id="IPR008942">
    <property type="entry name" value="ENTH_VHS"/>
</dbReference>
<dbReference type="Gene3D" id="3.30.70.330">
    <property type="match status" value="1"/>
</dbReference>
<organism evidence="7">
    <name type="scientific">Sipha flava</name>
    <name type="common">yellow sugarcane aphid</name>
    <dbReference type="NCBI Taxonomy" id="143950"/>
    <lineage>
        <taxon>Eukaryota</taxon>
        <taxon>Metazoa</taxon>
        <taxon>Ecdysozoa</taxon>
        <taxon>Arthropoda</taxon>
        <taxon>Hexapoda</taxon>
        <taxon>Insecta</taxon>
        <taxon>Pterygota</taxon>
        <taxon>Neoptera</taxon>
        <taxon>Paraneoptera</taxon>
        <taxon>Hemiptera</taxon>
        <taxon>Sternorrhyncha</taxon>
        <taxon>Aphidomorpha</taxon>
        <taxon>Aphidoidea</taxon>
        <taxon>Aphididae</taxon>
        <taxon>Sipha</taxon>
    </lineage>
</organism>
<dbReference type="InterPro" id="IPR035009">
    <property type="entry name" value="SR140_RRM"/>
</dbReference>
<feature type="domain" description="SURP motif" evidence="5">
    <location>
        <begin position="351"/>
        <end position="394"/>
    </location>
</feature>
<dbReference type="Gene3D" id="1.10.10.790">
    <property type="entry name" value="Surp module"/>
    <property type="match status" value="1"/>
</dbReference>
<feature type="compositionally biased region" description="Basic residues" evidence="3">
    <location>
        <begin position="867"/>
        <end position="882"/>
    </location>
</feature>
<evidence type="ECO:0000259" key="6">
    <source>
        <dbReference type="PROSITE" id="PS51391"/>
    </source>
</evidence>
<feature type="compositionally biased region" description="Basic residues" evidence="3">
    <location>
        <begin position="905"/>
        <end position="922"/>
    </location>
</feature>
<feature type="region of interest" description="Disordered" evidence="3">
    <location>
        <begin position="803"/>
        <end position="939"/>
    </location>
</feature>
<dbReference type="Pfam" id="PF00076">
    <property type="entry name" value="RRM_1"/>
    <property type="match status" value="1"/>
</dbReference>
<dbReference type="SMART" id="SM00582">
    <property type="entry name" value="RPR"/>
    <property type="match status" value="1"/>
</dbReference>
<dbReference type="CDD" id="cd12223">
    <property type="entry name" value="RRM_SR140"/>
    <property type="match status" value="1"/>
</dbReference>
<feature type="region of interest" description="Disordered" evidence="3">
    <location>
        <begin position="733"/>
        <end position="754"/>
    </location>
</feature>
<dbReference type="PANTHER" id="PTHR23140">
    <property type="entry name" value="RNA PROCESSING PROTEIN LD23810P"/>
    <property type="match status" value="1"/>
</dbReference>
<dbReference type="Gene3D" id="1.25.40.90">
    <property type="match status" value="1"/>
</dbReference>
<feature type="domain" description="CID" evidence="6">
    <location>
        <begin position="454"/>
        <end position="599"/>
    </location>
</feature>
<name>A0A2S2Q4C3_9HEMI</name>
<dbReference type="GO" id="GO:0003723">
    <property type="term" value="F:RNA binding"/>
    <property type="evidence" value="ECO:0007669"/>
    <property type="project" value="UniProtKB-UniRule"/>
</dbReference>
<dbReference type="CDD" id="cd21370">
    <property type="entry name" value="cwf21_SR140"/>
    <property type="match status" value="1"/>
</dbReference>
<dbReference type="InterPro" id="IPR006569">
    <property type="entry name" value="CID_dom"/>
</dbReference>
<dbReference type="SUPFAM" id="SSF48464">
    <property type="entry name" value="ENTH/VHS domain"/>
    <property type="match status" value="1"/>
</dbReference>
<dbReference type="GO" id="GO:0006396">
    <property type="term" value="P:RNA processing"/>
    <property type="evidence" value="ECO:0007669"/>
    <property type="project" value="InterPro"/>
</dbReference>
<dbReference type="FunFam" id="3.30.70.330:FF:000177">
    <property type="entry name" value="U2 snRNP-associated SURP motif-containing protein-like isoform X2"/>
    <property type="match status" value="1"/>
</dbReference>
<dbReference type="InterPro" id="IPR000061">
    <property type="entry name" value="Surp"/>
</dbReference>
<dbReference type="Pfam" id="PF08312">
    <property type="entry name" value="cwf21"/>
    <property type="match status" value="1"/>
</dbReference>
<feature type="domain" description="RRM" evidence="4">
    <location>
        <begin position="190"/>
        <end position="271"/>
    </location>
</feature>
<dbReference type="InterPro" id="IPR035979">
    <property type="entry name" value="RBD_domain_sf"/>
</dbReference>